<evidence type="ECO:0000313" key="2">
    <source>
        <dbReference type="Proteomes" id="UP000605099"/>
    </source>
</evidence>
<dbReference type="RefSeq" id="WP_188823354.1">
    <property type="nucleotide sequence ID" value="NZ_BMLK01000036.1"/>
</dbReference>
<reference evidence="2" key="1">
    <citation type="journal article" date="2019" name="Int. J. Syst. Evol. Microbiol.">
        <title>The Global Catalogue of Microorganisms (GCM) 10K type strain sequencing project: providing services to taxonomists for standard genome sequencing and annotation.</title>
        <authorList>
            <consortium name="The Broad Institute Genomics Platform"/>
            <consortium name="The Broad Institute Genome Sequencing Center for Infectious Disease"/>
            <person name="Wu L."/>
            <person name="Ma J."/>
        </authorList>
    </citation>
    <scope>NUCLEOTIDE SEQUENCE [LARGE SCALE GENOMIC DNA]</scope>
    <source>
        <strain evidence="2">CGMCC 1.6784</strain>
    </source>
</reference>
<organism evidence="1 2">
    <name type="scientific">Novosphingobium indicum</name>
    <dbReference type="NCBI Taxonomy" id="462949"/>
    <lineage>
        <taxon>Bacteria</taxon>
        <taxon>Pseudomonadati</taxon>
        <taxon>Pseudomonadota</taxon>
        <taxon>Alphaproteobacteria</taxon>
        <taxon>Sphingomonadales</taxon>
        <taxon>Sphingomonadaceae</taxon>
        <taxon>Novosphingobium</taxon>
    </lineage>
</organism>
<evidence type="ECO:0000313" key="1">
    <source>
        <dbReference type="EMBL" id="GGN61333.1"/>
    </source>
</evidence>
<gene>
    <name evidence="1" type="ORF">GCM10011349_43820</name>
</gene>
<dbReference type="EMBL" id="BMLK01000036">
    <property type="protein sequence ID" value="GGN61333.1"/>
    <property type="molecule type" value="Genomic_DNA"/>
</dbReference>
<protein>
    <recommendedName>
        <fullName evidence="3">DUF1214 domain-containing protein</fullName>
    </recommendedName>
</protein>
<evidence type="ECO:0008006" key="3">
    <source>
        <dbReference type="Google" id="ProtNLM"/>
    </source>
</evidence>
<accession>A0ABQ2K151</accession>
<dbReference type="Proteomes" id="UP000605099">
    <property type="component" value="Unassembled WGS sequence"/>
</dbReference>
<comment type="caution">
    <text evidence="1">The sequence shown here is derived from an EMBL/GenBank/DDBJ whole genome shotgun (WGS) entry which is preliminary data.</text>
</comment>
<name>A0ABQ2K151_9SPHN</name>
<proteinExistence type="predicted"/>
<sequence length="394" mass="43066">MTAGVSSVAGWQEFIDSLATLPDRMLARLPGARRNDAQTQQEVARLALESLASNALAALGGDGDAPQFLPAIGQVLNVGQPNADTIYKSCIITPGASYRLRGRRGTLALAVMAQVIPQGAPGAGMRAHLNLADLRTDAQGRFDVLLSAGKPADHTGDWWELSPAASQLMIRLVSADWGREIEPTLSIERVDKPVRRPRPPAETLEARLRRLPVGIDYLALMFVDHFEKLRDQGFINSLKIMTLEFGALEGQFYYEGTYDLADDEALVIESPIPEKCGYRSLILTNEIYETIDWYNNHSSLNGAQAGPDPDGKLRIVVAGRDPGVKNWLDTAGHPRGIIQGRWTGCDSQPIPTVSKVKLSELHAALPGGVARVTPAEREQLVRDRRAALQQRTLW</sequence>
<keyword evidence="2" id="KW-1185">Reference proteome</keyword>